<keyword evidence="5" id="KW-1185">Reference proteome</keyword>
<evidence type="ECO:0000313" key="3">
    <source>
        <dbReference type="EMBL" id="WHS64654.1"/>
    </source>
</evidence>
<accession>A0ABY8SYH7</accession>
<dbReference type="InterPro" id="IPR012337">
    <property type="entry name" value="RNaseH-like_sf"/>
</dbReference>
<name>A0ABY8SYH7_9BURK</name>
<dbReference type="NCBIfam" id="NF033516">
    <property type="entry name" value="transpos_IS3"/>
    <property type="match status" value="1"/>
</dbReference>
<dbReference type="PANTHER" id="PTHR37936">
    <property type="entry name" value="TRANSPOSASE INSC FOR INSERTION ELEMENT IS2A-RELATED"/>
    <property type="match status" value="1"/>
</dbReference>
<dbReference type="EMBL" id="CP125947">
    <property type="protein sequence ID" value="WHS64654.1"/>
    <property type="molecule type" value="Genomic_DNA"/>
</dbReference>
<feature type="domain" description="Integrase catalytic" evidence="2">
    <location>
        <begin position="235"/>
        <end position="409"/>
    </location>
</feature>
<organism evidence="4 5">
    <name type="scientific">Comamonas resistens</name>
    <dbReference type="NCBI Taxonomy" id="3046670"/>
    <lineage>
        <taxon>Bacteria</taxon>
        <taxon>Pseudomonadati</taxon>
        <taxon>Pseudomonadota</taxon>
        <taxon>Betaproteobacteria</taxon>
        <taxon>Burkholderiales</taxon>
        <taxon>Comamonadaceae</taxon>
        <taxon>Comamonas</taxon>
    </lineage>
</organism>
<dbReference type="PROSITE" id="PS50994">
    <property type="entry name" value="INTEGRASE"/>
    <property type="match status" value="1"/>
</dbReference>
<dbReference type="InterPro" id="IPR009057">
    <property type="entry name" value="Homeodomain-like_sf"/>
</dbReference>
<feature type="region of interest" description="Disordered" evidence="1">
    <location>
        <begin position="395"/>
        <end position="415"/>
    </location>
</feature>
<dbReference type="InterPro" id="IPR002514">
    <property type="entry name" value="Transposase_8"/>
</dbReference>
<dbReference type="Pfam" id="PF01527">
    <property type="entry name" value="HTH_Tnp_1"/>
    <property type="match status" value="1"/>
</dbReference>
<dbReference type="Proteomes" id="UP001240697">
    <property type="component" value="Chromosome"/>
</dbReference>
<evidence type="ECO:0000313" key="4">
    <source>
        <dbReference type="EMBL" id="WHS67756.1"/>
    </source>
</evidence>
<dbReference type="Gene3D" id="3.30.420.10">
    <property type="entry name" value="Ribonuclease H-like superfamily/Ribonuclease H"/>
    <property type="match status" value="1"/>
</dbReference>
<evidence type="ECO:0000313" key="5">
    <source>
        <dbReference type="Proteomes" id="UP001240697"/>
    </source>
</evidence>
<reference evidence="4 5" key="1">
    <citation type="submission" date="2023-05" db="EMBL/GenBank/DDBJ databases">
        <authorList>
            <person name="Yin Y."/>
            <person name="Lu Z."/>
        </authorList>
    </citation>
    <scope>NUCLEOTIDE SEQUENCE [LARGE SCALE GENOMIC DNA]</scope>
    <source>
        <strain evidence="4 5">ZM22</strain>
    </source>
</reference>
<dbReference type="SUPFAM" id="SSF53098">
    <property type="entry name" value="Ribonuclease H-like"/>
    <property type="match status" value="1"/>
</dbReference>
<gene>
    <name evidence="4" type="ORF">QMY55_11830</name>
    <name evidence="3" type="ORF">QMY55_19495</name>
</gene>
<sequence>MTRHTETIEVITRDQRRRRWSAAEKAALVRKTYESGMSVSLVARQEGVSASLLFTWRRLEREGALVAVGAGEAVVPASELAAARAEIAKLQRVLGKKTLENEILKEAVEIAGSKKMDCALALVARGRPMKSVCSVLGVARSNLHVRHHRPGHWQDSRRGRTPAQDELLLADLRRHIAELPSYGYRRAGALLNRERRSQGQQALNHKRIYRVMARHRLLLPKAPKRRHSSRIHDGQVSVPMSNMRWCSDGFEIKCDSGETVTATFAKDCCDREILAWRAWEGKGLAGEPVRDMLVEAVERRFGTVEAVPLERELEFLTDNGSAYIAHETRGIARSLGLKPINTPVCSPQSNGMAESFVNTFKRDYMSRMDLRDAPTVLAQLPGAFEHFNEIHPHSSLKMMSPREFRRRQNHPAHQG</sequence>
<dbReference type="Pfam" id="PF13683">
    <property type="entry name" value="rve_3"/>
    <property type="match status" value="1"/>
</dbReference>
<proteinExistence type="predicted"/>
<evidence type="ECO:0000259" key="2">
    <source>
        <dbReference type="PROSITE" id="PS50994"/>
    </source>
</evidence>
<dbReference type="EMBL" id="CP125947">
    <property type="protein sequence ID" value="WHS67756.1"/>
    <property type="molecule type" value="Genomic_DNA"/>
</dbReference>
<dbReference type="PANTHER" id="PTHR37936:SF3">
    <property type="entry name" value="TRANSPOSASE INSC FOR INSERTION ELEMENT IS2A-RELATED"/>
    <property type="match status" value="1"/>
</dbReference>
<dbReference type="InterPro" id="IPR001584">
    <property type="entry name" value="Integrase_cat-core"/>
</dbReference>
<dbReference type="SUPFAM" id="SSF46689">
    <property type="entry name" value="Homeodomain-like"/>
    <property type="match status" value="1"/>
</dbReference>
<feature type="compositionally biased region" description="Basic residues" evidence="1">
    <location>
        <begin position="404"/>
        <end position="415"/>
    </location>
</feature>
<dbReference type="InterPro" id="IPR036397">
    <property type="entry name" value="RNaseH_sf"/>
</dbReference>
<evidence type="ECO:0000256" key="1">
    <source>
        <dbReference type="SAM" id="MobiDB-lite"/>
    </source>
</evidence>
<dbReference type="InterPro" id="IPR048020">
    <property type="entry name" value="Transpos_IS3"/>
</dbReference>
<protein>
    <submittedName>
        <fullName evidence="4">IS3 family transposase</fullName>
    </submittedName>
</protein>